<dbReference type="InterPro" id="IPR027417">
    <property type="entry name" value="P-loop_NTPase"/>
</dbReference>
<dbReference type="PANTHER" id="PTHR30612:SF0">
    <property type="entry name" value="CHLOROPLAST PROTEIN-TRANSPORTING ATPASE"/>
    <property type="match status" value="1"/>
</dbReference>
<keyword evidence="3" id="KW-0811">Translocation</keyword>
<keyword evidence="2" id="KW-0813">Transport</keyword>
<evidence type="ECO:0000259" key="6">
    <source>
        <dbReference type="PROSITE" id="PS51194"/>
    </source>
</evidence>
<sequence>MALIECRLKDVEPKDVWDEFWIQNDLLNVKNHLKVLFNQLHDLAADNALIVELYTLNIFLQKHHNLFAPFQKEVLNWADPEEVRTHLHAFLTAKEQQKRAEDERKALAKLEKEQEKEEKKKAKSNIEEDNTKPILLSEEKDKEEQGMLQKVWKYGASKFSASPEGKAFKDIENLISSHKSVFKPFQKLVKSQQTLTERFSYFSSSRAAVQQKAEPCSVPQSLIQMYFLSSRILDFNQRLYRYWKLYNKAVLSPNDWWSELEQLDEKLETHTDFITALANVTLPQFDSKMRVFMENHGLACSAYRHYISDELQVNLQVFRSSGLCEMRLVENINPHLSHVERLFINGTTWAEVQPNLGIRKMRQAIEDDPAIVSWNFPPNEISFQPWFNSGFHAKVDEWMRAVSVTADSKTFLAFLQFIYRLRGCASSLNEWQFMLNTFIECRCNLELNTEAIISMTLGGNGELRDIWLALRVLAALKGKSGDSVESMRKRLEEIREPRLRALLGSKLHEIELDEVTLNILIKMLAHANDRVVELAGMQLSEWVDIAKCQKWNDFEPLLKKYGAVGYYIVLLDSLKRPEVGKLKEIIDHVSRQECYIFEKTISRLVYLIAYKEVVFNDEYAKNVEQMLENLSNVDMICSLCTIDEHNMKRTEMINLVINERVQNEILGSKADWITNSLEKVFPKADRVLDHLIRFTTNPQDSALRAEERELELQHVKEIIERVNTKQQPLDDHLSKTFASVCAVLETKCKLRLRDTQKIAVLTAITSKSNLLSQVNTGEGKSYIIATLAIMRVFGTLGSVEESNSLVSLYDADLLRIPTFKPKIFNENIPVLSTKRKKWLQNVFEEVCDQISANRSILIICQSIAEVIEFEREFVALNAAYQEEESVNLRDKEKMNNCIKTLTVYKREFDEFEFPNGLLCSRLIISTNLAGRGTDIKLSRKLVAMGGLHVIVSFLPENSRIEDQAYGRAARCGEPGSGQIIAHVEEDTNSTTNIFQLKQFRDNAEVHRLKSLSDYYNYHIAVEERCLDLFRSHCSGILEQVYSGNDESWLPTKAQVIYFAMLDKWAHWVDARAEDIKHCEKSRSSNEKEAIINKVKKFLDTHPLPGRSCTIEEATQWIHAPQSLLTLALNDVCEDARHEEAEKQLKNIAIKFPFFAPEAIYYLGLLAQQQIRRLKTKFLEKKELTWEEMTKYNPLHYIQYARDKLVVGLDTTAVGLTSCAVEEIRDTPEWLIENSTEALLKSFRLLQHARGMLMEKIQRKAELQHIVTMLQNTSTSVLSTGYAAQCAEAKTLYETIIGNIDDMLGHTVKREDVRQVLGEGVDAERSSVEVLRALEYSGVISQVCLSKDVSLPQLQAIARSHAMSTTLLNFVFCNVRETDKLPENVQEVKVINSAMLLDLFDTPNALGFWKSLVRAGGFLQETAYLAVEKGKEIELLKGISKSEPTINPFMIQLTSKDLSNCSLYKMEDVAKALGADALKNVALEQHLTAGNASIELTGVLNPVIIKEIRLDEYDYVSVAEVSRQLNLPKAGAEMIIRILEKHEVLYQVEAKFTDKEGVSQSDDSGIEDEPKQKDDEENQLTIKPKEFVYRLKNRINCEMLPQCMRATVQQLLARQLAYGYALQNLQASTKKIIEECKGGDIKDNKFQLSIILPQQPHMQLFDDLLKVGILQRQRVTKVIDDVYGEEKGFWGNIYRKLKPKQPTILINKSTLIPIGPYLDEKCAPVGMERNRVVANGMRLVANIETPNPWRYYPRLFAVLLPIAAVVIGVAAIFLSPIVVLIAIGIVAAVGTTLFFMSLFTATQRAATITNMSKEEEFHLVQDCHKTAISRERTQRRENLILETIGEVFCEFSEKCLESLMAGAFVTTSDEEIEQAKELIAKCFTMDSEHITVLREGINGWIMKATSGFQKECYDTITNGVGQSSDTKVKQKLRKHIKQFLVGVFEALREKFPRFADRYMMEAGLFIRDLAKAVELRGEAKSFWKRTVTWHADEKLVCKMAF</sequence>
<name>A0AAF3ERR2_9BILA</name>
<dbReference type="PANTHER" id="PTHR30612">
    <property type="entry name" value="SECA INNER MEMBRANE COMPONENT OF SEC PROTEIN SECRETION SYSTEM"/>
    <property type="match status" value="1"/>
</dbReference>
<feature type="transmembrane region" description="Helical" evidence="5">
    <location>
        <begin position="1754"/>
        <end position="1773"/>
    </location>
</feature>
<dbReference type="Proteomes" id="UP000887575">
    <property type="component" value="Unassembled WGS sequence"/>
</dbReference>
<dbReference type="InterPro" id="IPR001650">
    <property type="entry name" value="Helicase_C-like"/>
</dbReference>
<feature type="region of interest" description="Disordered" evidence="4">
    <location>
        <begin position="111"/>
        <end position="133"/>
    </location>
</feature>
<feature type="domain" description="SecA family profile" evidence="7">
    <location>
        <begin position="760"/>
        <end position="1012"/>
    </location>
</feature>
<feature type="region of interest" description="Disordered" evidence="4">
    <location>
        <begin position="1555"/>
        <end position="1578"/>
    </location>
</feature>
<protein>
    <submittedName>
        <fullName evidence="9">Uncharacterized protein</fullName>
    </submittedName>
</protein>
<evidence type="ECO:0000256" key="2">
    <source>
        <dbReference type="ARBA" id="ARBA00022927"/>
    </source>
</evidence>
<evidence type="ECO:0000256" key="3">
    <source>
        <dbReference type="ARBA" id="ARBA00023010"/>
    </source>
</evidence>
<feature type="domain" description="Helicase C-terminal" evidence="6">
    <location>
        <begin position="834"/>
        <end position="1012"/>
    </location>
</feature>
<evidence type="ECO:0000259" key="7">
    <source>
        <dbReference type="PROSITE" id="PS51196"/>
    </source>
</evidence>
<evidence type="ECO:0000256" key="4">
    <source>
        <dbReference type="SAM" id="MobiDB-lite"/>
    </source>
</evidence>
<accession>A0AAF3ERR2</accession>
<dbReference type="InterPro" id="IPR000185">
    <property type="entry name" value="SecA"/>
</dbReference>
<dbReference type="PROSITE" id="PS51194">
    <property type="entry name" value="HELICASE_CTER"/>
    <property type="match status" value="1"/>
</dbReference>
<keyword evidence="2" id="KW-0653">Protein transport</keyword>
<dbReference type="InterPro" id="IPR014018">
    <property type="entry name" value="SecA_motor_DEAD"/>
</dbReference>
<keyword evidence="5" id="KW-1133">Transmembrane helix</keyword>
<keyword evidence="5" id="KW-0812">Transmembrane</keyword>
<dbReference type="GO" id="GO:0006886">
    <property type="term" value="P:intracellular protein transport"/>
    <property type="evidence" value="ECO:0007669"/>
    <property type="project" value="InterPro"/>
</dbReference>
<dbReference type="GO" id="GO:0006605">
    <property type="term" value="P:protein targeting"/>
    <property type="evidence" value="ECO:0007669"/>
    <property type="project" value="InterPro"/>
</dbReference>
<dbReference type="GO" id="GO:0005524">
    <property type="term" value="F:ATP binding"/>
    <property type="evidence" value="ECO:0007669"/>
    <property type="project" value="InterPro"/>
</dbReference>
<evidence type="ECO:0000256" key="1">
    <source>
        <dbReference type="ARBA" id="ARBA00022490"/>
    </source>
</evidence>
<reference evidence="9" key="1">
    <citation type="submission" date="2024-02" db="UniProtKB">
        <authorList>
            <consortium name="WormBaseParasite"/>
        </authorList>
    </citation>
    <scope>IDENTIFICATION</scope>
</reference>
<evidence type="ECO:0000313" key="8">
    <source>
        <dbReference type="Proteomes" id="UP000887575"/>
    </source>
</evidence>
<proteinExistence type="predicted"/>
<dbReference type="PROSITE" id="PS51196">
    <property type="entry name" value="SECA_MOTOR_DEAD"/>
    <property type="match status" value="1"/>
</dbReference>
<dbReference type="WBParaSite" id="MBELARI_LOCUS168">
    <property type="protein sequence ID" value="MBELARI_LOCUS168"/>
    <property type="gene ID" value="MBELARI_LOCUS168"/>
</dbReference>
<organism evidence="8 9">
    <name type="scientific">Mesorhabditis belari</name>
    <dbReference type="NCBI Taxonomy" id="2138241"/>
    <lineage>
        <taxon>Eukaryota</taxon>
        <taxon>Metazoa</taxon>
        <taxon>Ecdysozoa</taxon>
        <taxon>Nematoda</taxon>
        <taxon>Chromadorea</taxon>
        <taxon>Rhabditida</taxon>
        <taxon>Rhabditina</taxon>
        <taxon>Rhabditomorpha</taxon>
        <taxon>Rhabditoidea</taxon>
        <taxon>Rhabditidae</taxon>
        <taxon>Mesorhabditinae</taxon>
        <taxon>Mesorhabditis</taxon>
    </lineage>
</organism>
<feature type="transmembrane region" description="Helical" evidence="5">
    <location>
        <begin position="1779"/>
        <end position="1800"/>
    </location>
</feature>
<keyword evidence="8" id="KW-1185">Reference proteome</keyword>
<evidence type="ECO:0000313" key="9">
    <source>
        <dbReference type="WBParaSite" id="MBELARI_LOCUS168"/>
    </source>
</evidence>
<evidence type="ECO:0000256" key="5">
    <source>
        <dbReference type="SAM" id="Phobius"/>
    </source>
</evidence>
<dbReference type="SUPFAM" id="SSF52540">
    <property type="entry name" value="P-loop containing nucleoside triphosphate hydrolases"/>
    <property type="match status" value="1"/>
</dbReference>
<keyword evidence="5" id="KW-0472">Membrane</keyword>
<keyword evidence="1" id="KW-0963">Cytoplasm</keyword>
<dbReference type="Gene3D" id="3.40.50.300">
    <property type="entry name" value="P-loop containing nucleotide triphosphate hydrolases"/>
    <property type="match status" value="2"/>
</dbReference>